<keyword evidence="1" id="KW-1133">Transmembrane helix</keyword>
<keyword evidence="1" id="KW-0812">Transmembrane</keyword>
<dbReference type="EMBL" id="JACEFO010002262">
    <property type="protein sequence ID" value="KAF8670163.1"/>
    <property type="molecule type" value="Genomic_DNA"/>
</dbReference>
<protein>
    <submittedName>
        <fullName evidence="2">Uncharacterized protein</fullName>
    </submittedName>
</protein>
<evidence type="ECO:0000256" key="1">
    <source>
        <dbReference type="SAM" id="Phobius"/>
    </source>
</evidence>
<name>A0A835ATX0_9POAL</name>
<dbReference type="AlphaFoldDB" id="A0A835ATX0"/>
<evidence type="ECO:0000313" key="2">
    <source>
        <dbReference type="EMBL" id="KAF8670163.1"/>
    </source>
</evidence>
<sequence length="89" mass="9777">MTSPYTSPFVLSLLLLLSIPVVFFLAPRLLPPKTLPAIPDADESDDLALFRRAILSSSSATPTPPTSAASYFFRRTPITQDRLPLPHQL</sequence>
<reference evidence="2" key="1">
    <citation type="submission" date="2020-07" db="EMBL/GenBank/DDBJ databases">
        <title>Genome sequence and genetic diversity analysis of an under-domesticated orphan crop, white fonio (Digitaria exilis).</title>
        <authorList>
            <person name="Bennetzen J.L."/>
            <person name="Chen S."/>
            <person name="Ma X."/>
            <person name="Wang X."/>
            <person name="Yssel A.E.J."/>
            <person name="Chaluvadi S.R."/>
            <person name="Johnson M."/>
            <person name="Gangashetty P."/>
            <person name="Hamidou F."/>
            <person name="Sanogo M.D."/>
            <person name="Zwaenepoel A."/>
            <person name="Wallace J."/>
            <person name="Van De Peer Y."/>
            <person name="Van Deynze A."/>
        </authorList>
    </citation>
    <scope>NUCLEOTIDE SEQUENCE</scope>
    <source>
        <tissue evidence="2">Leaves</tissue>
    </source>
</reference>
<keyword evidence="3" id="KW-1185">Reference proteome</keyword>
<gene>
    <name evidence="2" type="ORF">HU200_050887</name>
</gene>
<keyword evidence="1" id="KW-0472">Membrane</keyword>
<organism evidence="2 3">
    <name type="scientific">Digitaria exilis</name>
    <dbReference type="NCBI Taxonomy" id="1010633"/>
    <lineage>
        <taxon>Eukaryota</taxon>
        <taxon>Viridiplantae</taxon>
        <taxon>Streptophyta</taxon>
        <taxon>Embryophyta</taxon>
        <taxon>Tracheophyta</taxon>
        <taxon>Spermatophyta</taxon>
        <taxon>Magnoliopsida</taxon>
        <taxon>Liliopsida</taxon>
        <taxon>Poales</taxon>
        <taxon>Poaceae</taxon>
        <taxon>PACMAD clade</taxon>
        <taxon>Panicoideae</taxon>
        <taxon>Panicodae</taxon>
        <taxon>Paniceae</taxon>
        <taxon>Anthephorinae</taxon>
        <taxon>Digitaria</taxon>
    </lineage>
</organism>
<evidence type="ECO:0000313" key="3">
    <source>
        <dbReference type="Proteomes" id="UP000636709"/>
    </source>
</evidence>
<feature type="transmembrane region" description="Helical" evidence="1">
    <location>
        <begin position="6"/>
        <end position="26"/>
    </location>
</feature>
<accession>A0A835ATX0</accession>
<dbReference type="OrthoDB" id="10573104at2759"/>
<proteinExistence type="predicted"/>
<dbReference type="Proteomes" id="UP000636709">
    <property type="component" value="Unassembled WGS sequence"/>
</dbReference>
<comment type="caution">
    <text evidence="2">The sequence shown here is derived from an EMBL/GenBank/DDBJ whole genome shotgun (WGS) entry which is preliminary data.</text>
</comment>